<evidence type="ECO:0000313" key="2">
    <source>
        <dbReference type="Proteomes" id="UP001153269"/>
    </source>
</evidence>
<gene>
    <name evidence="1" type="ORF">PLEPLA_LOCUS42170</name>
</gene>
<reference evidence="1" key="1">
    <citation type="submission" date="2020-03" db="EMBL/GenBank/DDBJ databases">
        <authorList>
            <person name="Weist P."/>
        </authorList>
    </citation>
    <scope>NUCLEOTIDE SEQUENCE</scope>
</reference>
<dbReference type="PANTHER" id="PTHR31025:SF27">
    <property type="entry name" value="SI:CH211-193K19.2-RELATED"/>
    <property type="match status" value="1"/>
</dbReference>
<evidence type="ECO:0000313" key="1">
    <source>
        <dbReference type="EMBL" id="CAB1454404.1"/>
    </source>
</evidence>
<dbReference type="AlphaFoldDB" id="A0A9N7VRJ9"/>
<accession>A0A9N7VRJ9</accession>
<keyword evidence="2" id="KW-1185">Reference proteome</keyword>
<protein>
    <submittedName>
        <fullName evidence="1">Uncharacterized protein</fullName>
    </submittedName>
</protein>
<dbReference type="Proteomes" id="UP001153269">
    <property type="component" value="Unassembled WGS sequence"/>
</dbReference>
<proteinExistence type="predicted"/>
<organism evidence="1 2">
    <name type="scientific">Pleuronectes platessa</name>
    <name type="common">European plaice</name>
    <dbReference type="NCBI Taxonomy" id="8262"/>
    <lineage>
        <taxon>Eukaryota</taxon>
        <taxon>Metazoa</taxon>
        <taxon>Chordata</taxon>
        <taxon>Craniata</taxon>
        <taxon>Vertebrata</taxon>
        <taxon>Euteleostomi</taxon>
        <taxon>Actinopterygii</taxon>
        <taxon>Neopterygii</taxon>
        <taxon>Teleostei</taxon>
        <taxon>Neoteleostei</taxon>
        <taxon>Acanthomorphata</taxon>
        <taxon>Carangaria</taxon>
        <taxon>Pleuronectiformes</taxon>
        <taxon>Pleuronectoidei</taxon>
        <taxon>Pleuronectidae</taxon>
        <taxon>Pleuronectes</taxon>
    </lineage>
</organism>
<comment type="caution">
    <text evidence="1">The sequence shown here is derived from an EMBL/GenBank/DDBJ whole genome shotgun (WGS) entry which is preliminary data.</text>
</comment>
<dbReference type="EMBL" id="CADEAL010004212">
    <property type="protein sequence ID" value="CAB1454404.1"/>
    <property type="molecule type" value="Genomic_DNA"/>
</dbReference>
<dbReference type="PANTHER" id="PTHR31025">
    <property type="entry name" value="SI:CH211-196P9.1-RELATED"/>
    <property type="match status" value="1"/>
</dbReference>
<name>A0A9N7VRJ9_PLEPL</name>
<sequence length="246" mass="28039">MEKERLELLSEVNKRDNHQIIKMKMDKTFAHRRHEVVVDMPSVEEFKSRWPALFSEREICAEFTRITTIALLSKFMSELDHHSSKLSRVCRKKGGAAGRKIAEIMAVIEENDTIATRRVCNLKSLAVYFNEDPEKLIKEYLDVNFDNAQRRMDGTAIGIYVIKHEGADASDSPEDVGIIVEDVAVLQDIGDAATATALLLAVIYNLNLSYPPELKYTFEFLQKVLMGIDTNRLSNKVQVLKNKLHE</sequence>